<name>A0A067BRQ9_SAPPC</name>
<keyword evidence="3" id="KW-1185">Reference proteome</keyword>
<sequence length="123" mass="13278">MAKGKKGGAPQGAIKRKAYYSDSSDDDSHVNFKQAVPLASLENAPVRDFTGEAAAKPAPKAKKNKANKKTKSDKPVYIANEPAPSKKQAVPGESLEQRKIKTMQQKAIRRSCGASFGREKHAL</sequence>
<evidence type="ECO:0000313" key="3">
    <source>
        <dbReference type="Proteomes" id="UP000030745"/>
    </source>
</evidence>
<dbReference type="RefSeq" id="XP_012211939.1">
    <property type="nucleotide sequence ID" value="XM_012356549.1"/>
</dbReference>
<dbReference type="KEGG" id="spar:SPRG_17122"/>
<dbReference type="Proteomes" id="UP000030745">
    <property type="component" value="Unassembled WGS sequence"/>
</dbReference>
<accession>A0A067BRQ9</accession>
<dbReference type="VEuPathDB" id="FungiDB:SPRG_17122"/>
<feature type="region of interest" description="Disordered" evidence="1">
    <location>
        <begin position="43"/>
        <end position="123"/>
    </location>
</feature>
<dbReference type="GeneID" id="24138682"/>
<reference evidence="2 3" key="1">
    <citation type="journal article" date="2013" name="PLoS Genet.">
        <title>Distinctive expansion of potential virulence genes in the genome of the oomycete fish pathogen Saprolegnia parasitica.</title>
        <authorList>
            <person name="Jiang R.H."/>
            <person name="de Bruijn I."/>
            <person name="Haas B.J."/>
            <person name="Belmonte R."/>
            <person name="Lobach L."/>
            <person name="Christie J."/>
            <person name="van den Ackerveken G."/>
            <person name="Bottin A."/>
            <person name="Bulone V."/>
            <person name="Diaz-Moreno S.M."/>
            <person name="Dumas B."/>
            <person name="Fan L."/>
            <person name="Gaulin E."/>
            <person name="Govers F."/>
            <person name="Grenville-Briggs L.J."/>
            <person name="Horner N.R."/>
            <person name="Levin J.Z."/>
            <person name="Mammella M."/>
            <person name="Meijer H.J."/>
            <person name="Morris P."/>
            <person name="Nusbaum C."/>
            <person name="Oome S."/>
            <person name="Phillips A.J."/>
            <person name="van Rooyen D."/>
            <person name="Rzeszutek E."/>
            <person name="Saraiva M."/>
            <person name="Secombes C.J."/>
            <person name="Seidl M.F."/>
            <person name="Snel B."/>
            <person name="Stassen J.H."/>
            <person name="Sykes S."/>
            <person name="Tripathy S."/>
            <person name="van den Berg H."/>
            <person name="Vega-Arreguin J.C."/>
            <person name="Wawra S."/>
            <person name="Young S.K."/>
            <person name="Zeng Q."/>
            <person name="Dieguez-Uribeondo J."/>
            <person name="Russ C."/>
            <person name="Tyler B.M."/>
            <person name="van West P."/>
        </authorList>
    </citation>
    <scope>NUCLEOTIDE SEQUENCE [LARGE SCALE GENOMIC DNA]</scope>
    <source>
        <strain evidence="2 3">CBS 223.65</strain>
    </source>
</reference>
<proteinExistence type="predicted"/>
<organism evidence="2 3">
    <name type="scientific">Saprolegnia parasitica (strain CBS 223.65)</name>
    <dbReference type="NCBI Taxonomy" id="695850"/>
    <lineage>
        <taxon>Eukaryota</taxon>
        <taxon>Sar</taxon>
        <taxon>Stramenopiles</taxon>
        <taxon>Oomycota</taxon>
        <taxon>Saprolegniomycetes</taxon>
        <taxon>Saprolegniales</taxon>
        <taxon>Saprolegniaceae</taxon>
        <taxon>Saprolegnia</taxon>
    </lineage>
</organism>
<evidence type="ECO:0000256" key="1">
    <source>
        <dbReference type="SAM" id="MobiDB-lite"/>
    </source>
</evidence>
<evidence type="ECO:0000313" key="2">
    <source>
        <dbReference type="EMBL" id="KDO17352.1"/>
    </source>
</evidence>
<dbReference type="STRING" id="695850.A0A067BRQ9"/>
<protein>
    <submittedName>
        <fullName evidence="2">Uncharacterized protein</fullName>
    </submittedName>
</protein>
<feature type="region of interest" description="Disordered" evidence="1">
    <location>
        <begin position="1"/>
        <end position="29"/>
    </location>
</feature>
<gene>
    <name evidence="2" type="ORF">SPRG_17122</name>
</gene>
<dbReference type="EMBL" id="KK583689">
    <property type="protein sequence ID" value="KDO17352.1"/>
    <property type="molecule type" value="Genomic_DNA"/>
</dbReference>
<dbReference type="AlphaFoldDB" id="A0A067BRQ9"/>
<feature type="compositionally biased region" description="Basic residues" evidence="1">
    <location>
        <begin position="59"/>
        <end position="71"/>
    </location>
</feature>